<feature type="domain" description="Nitroreductase" evidence="4">
    <location>
        <begin position="21"/>
        <end position="205"/>
    </location>
</feature>
<dbReference type="EMBL" id="QKYU01000004">
    <property type="protein sequence ID" value="PZW48597.1"/>
    <property type="molecule type" value="Genomic_DNA"/>
</dbReference>
<gene>
    <name evidence="5" type="ORF">C8P66_10411</name>
</gene>
<keyword evidence="1" id="KW-0285">Flavoprotein</keyword>
<evidence type="ECO:0000313" key="6">
    <source>
        <dbReference type="Proteomes" id="UP000249688"/>
    </source>
</evidence>
<organism evidence="5 6">
    <name type="scientific">Humitalea rosea</name>
    <dbReference type="NCBI Taxonomy" id="990373"/>
    <lineage>
        <taxon>Bacteria</taxon>
        <taxon>Pseudomonadati</taxon>
        <taxon>Pseudomonadota</taxon>
        <taxon>Alphaproteobacteria</taxon>
        <taxon>Acetobacterales</taxon>
        <taxon>Roseomonadaceae</taxon>
        <taxon>Humitalea</taxon>
    </lineage>
</organism>
<dbReference type="SUPFAM" id="SSF55469">
    <property type="entry name" value="FMN-dependent nitroreductase-like"/>
    <property type="match status" value="1"/>
</dbReference>
<evidence type="ECO:0000256" key="1">
    <source>
        <dbReference type="ARBA" id="ARBA00022630"/>
    </source>
</evidence>
<sequence>MPDDRVASPGHAMAMLEDILARRHSCRAFRPESMDEAVIRRILTAAQRTPSWCNAQPWRVITTSGAATEALRVGLMEHVRSGERRPDIAFPEAYRGEYQDRRRECGFQLHDAVGVARGDRGASARQAAENFRLFGAPHAALVTTEAALGTYGAVDCGAYITAFMLTAQALGVACVAQAALAAYSPFLRTHFGIPESRKVVCGIAFRFEDASHPANAFRTSRAPTEEVVEWRS</sequence>
<evidence type="ECO:0000313" key="5">
    <source>
        <dbReference type="EMBL" id="PZW48597.1"/>
    </source>
</evidence>
<dbReference type="GO" id="GO:0016491">
    <property type="term" value="F:oxidoreductase activity"/>
    <property type="evidence" value="ECO:0007669"/>
    <property type="project" value="UniProtKB-KW"/>
</dbReference>
<name>A0A2W7IR63_9PROT</name>
<protein>
    <submittedName>
        <fullName evidence="5">Nitroreductase</fullName>
    </submittedName>
</protein>
<dbReference type="Pfam" id="PF00881">
    <property type="entry name" value="Nitroreductase"/>
    <property type="match status" value="1"/>
</dbReference>
<evidence type="ECO:0000256" key="2">
    <source>
        <dbReference type="ARBA" id="ARBA00022643"/>
    </source>
</evidence>
<dbReference type="OrthoDB" id="9802510at2"/>
<reference evidence="5 6" key="1">
    <citation type="submission" date="2018-06" db="EMBL/GenBank/DDBJ databases">
        <title>Genomic Encyclopedia of Archaeal and Bacterial Type Strains, Phase II (KMG-II): from individual species to whole genera.</title>
        <authorList>
            <person name="Goeker M."/>
        </authorList>
    </citation>
    <scope>NUCLEOTIDE SEQUENCE [LARGE SCALE GENOMIC DNA]</scope>
    <source>
        <strain evidence="5 6">DSM 24525</strain>
    </source>
</reference>
<dbReference type="AlphaFoldDB" id="A0A2W7IR63"/>
<dbReference type="InterPro" id="IPR029479">
    <property type="entry name" value="Nitroreductase"/>
</dbReference>
<keyword evidence="6" id="KW-1185">Reference proteome</keyword>
<evidence type="ECO:0000256" key="3">
    <source>
        <dbReference type="ARBA" id="ARBA00023002"/>
    </source>
</evidence>
<dbReference type="Gene3D" id="3.40.109.10">
    <property type="entry name" value="NADH Oxidase"/>
    <property type="match status" value="1"/>
</dbReference>
<keyword evidence="2" id="KW-0288">FMN</keyword>
<dbReference type="InterPro" id="IPR000415">
    <property type="entry name" value="Nitroreductase-like"/>
</dbReference>
<evidence type="ECO:0000259" key="4">
    <source>
        <dbReference type="Pfam" id="PF00881"/>
    </source>
</evidence>
<keyword evidence="3" id="KW-0560">Oxidoreductase</keyword>
<comment type="caution">
    <text evidence="5">The sequence shown here is derived from an EMBL/GenBank/DDBJ whole genome shotgun (WGS) entry which is preliminary data.</text>
</comment>
<accession>A0A2W7IR63</accession>
<proteinExistence type="predicted"/>
<dbReference type="PANTHER" id="PTHR23026">
    <property type="entry name" value="NADPH NITROREDUCTASE"/>
    <property type="match status" value="1"/>
</dbReference>
<dbReference type="InterPro" id="IPR050627">
    <property type="entry name" value="Nitroreductase/BluB"/>
</dbReference>
<dbReference type="Proteomes" id="UP000249688">
    <property type="component" value="Unassembled WGS sequence"/>
</dbReference>
<dbReference type="CDD" id="cd02136">
    <property type="entry name" value="PnbA_NfnB-like"/>
    <property type="match status" value="1"/>
</dbReference>
<dbReference type="PANTHER" id="PTHR23026:SF90">
    <property type="entry name" value="IODOTYROSINE DEIODINASE 1"/>
    <property type="match status" value="1"/>
</dbReference>